<sequence>MYIRNMIKKFKNYDQIIKELFVIAIPTAFESLLFQMVTFFDNFMISYLGSFHVTGVSLANRVTFLFFIIVFGLGTALSAYVSQAIAKKKFLQVRQSFAYILSIGTTIGIIFFIFSFFFPRNIIKLFTANQNSLNFGSEYLKIISLSYVLMAYSFLSTMGFKSAKEVKIPLYVTSIVVLINIVFNYIFIFGFSMGIKGAAYATVLARIVEFVFYFSYSLISSNSYYRIKFGDFFASKVVTRANLKLIIPVLSHEIFWVLSITILHAFYARVGSIEYASFAVASNLFDICFVLLHGMGLATGVVIGHLMIYDKKHVRSVGFFLSFLGFLLGIFVVILLIGISGFAPYIFSNLDSSELVSVFIYVFASIVVFKAFTAQVLVGVFRASGIPNVCFFIESGVIVFYTLPVAYLLVFYTNLSLPIVVFIVNLEEIIKNIFIIIEFFHDDWIREIEYEELA</sequence>
<comment type="caution">
    <text evidence="3">The sequence shown here is derived from an EMBL/GenBank/DDBJ whole genome shotgun (WGS) entry which is preliminary data.</text>
</comment>
<protein>
    <submittedName>
        <fullName evidence="3">Putative MATE family efflux protein</fullName>
    </submittedName>
</protein>
<feature type="transmembrane region" description="Helical" evidence="2">
    <location>
        <begin position="409"/>
        <end position="426"/>
    </location>
</feature>
<evidence type="ECO:0000256" key="1">
    <source>
        <dbReference type="ARBA" id="ARBA00022448"/>
    </source>
</evidence>
<feature type="transmembrane region" description="Helical" evidence="2">
    <location>
        <begin position="287"/>
        <end position="308"/>
    </location>
</feature>
<dbReference type="NCBIfam" id="TIGR00797">
    <property type="entry name" value="matE"/>
    <property type="match status" value="1"/>
</dbReference>
<dbReference type="AlphaFoldDB" id="A0A7X0DK77"/>
<name>A0A7X0DK77_9SPIR</name>
<reference evidence="3 4" key="1">
    <citation type="submission" date="2020-08" db="EMBL/GenBank/DDBJ databases">
        <title>Genomic Encyclopedia of Type Strains, Phase IV (KMG-IV): sequencing the most valuable type-strain genomes for metagenomic binning, comparative biology and taxonomic classification.</title>
        <authorList>
            <person name="Goeker M."/>
        </authorList>
    </citation>
    <scope>NUCLEOTIDE SEQUENCE [LARGE SCALE GENOMIC DNA]</scope>
    <source>
        <strain evidence="3 4">DSM 17992</strain>
    </source>
</reference>
<dbReference type="GO" id="GO:0015297">
    <property type="term" value="F:antiporter activity"/>
    <property type="evidence" value="ECO:0007669"/>
    <property type="project" value="InterPro"/>
</dbReference>
<dbReference type="Pfam" id="PF01554">
    <property type="entry name" value="MatE"/>
    <property type="match status" value="1"/>
</dbReference>
<feature type="transmembrane region" description="Helical" evidence="2">
    <location>
        <begin position="197"/>
        <end position="219"/>
    </location>
</feature>
<gene>
    <name evidence="3" type="ORF">HNQ06_000259</name>
</gene>
<dbReference type="PANTHER" id="PTHR43298:SF2">
    <property type="entry name" value="FMN_FAD EXPORTER YEEO-RELATED"/>
    <property type="match status" value="1"/>
</dbReference>
<feature type="transmembrane region" description="Helical" evidence="2">
    <location>
        <begin position="358"/>
        <end position="378"/>
    </location>
</feature>
<feature type="transmembrane region" description="Helical" evidence="2">
    <location>
        <begin position="97"/>
        <end position="119"/>
    </location>
</feature>
<proteinExistence type="predicted"/>
<feature type="transmembrane region" description="Helical" evidence="2">
    <location>
        <begin position="320"/>
        <end position="346"/>
    </location>
</feature>
<feature type="transmembrane region" description="Helical" evidence="2">
    <location>
        <begin position="139"/>
        <end position="158"/>
    </location>
</feature>
<keyword evidence="4" id="KW-1185">Reference proteome</keyword>
<feature type="transmembrane region" description="Helical" evidence="2">
    <location>
        <begin position="245"/>
        <end position="267"/>
    </location>
</feature>
<accession>A0A7X0DK77</accession>
<keyword evidence="2" id="KW-1133">Transmembrane helix</keyword>
<feature type="transmembrane region" description="Helical" evidence="2">
    <location>
        <begin position="20"/>
        <end position="44"/>
    </location>
</feature>
<dbReference type="GO" id="GO:0005886">
    <property type="term" value="C:plasma membrane"/>
    <property type="evidence" value="ECO:0007669"/>
    <property type="project" value="TreeGrafter"/>
</dbReference>
<keyword evidence="2" id="KW-0472">Membrane</keyword>
<feature type="transmembrane region" description="Helical" evidence="2">
    <location>
        <begin position="385"/>
        <end position="403"/>
    </location>
</feature>
<organism evidence="3 4">
    <name type="scientific">Borreliella lanei</name>
    <dbReference type="NCBI Taxonomy" id="373540"/>
    <lineage>
        <taxon>Bacteria</taxon>
        <taxon>Pseudomonadati</taxon>
        <taxon>Spirochaetota</taxon>
        <taxon>Spirochaetia</taxon>
        <taxon>Spirochaetales</taxon>
        <taxon>Borreliaceae</taxon>
        <taxon>Borreliella</taxon>
    </lineage>
</organism>
<feature type="transmembrane region" description="Helical" evidence="2">
    <location>
        <begin position="64"/>
        <end position="85"/>
    </location>
</feature>
<dbReference type="PANTHER" id="PTHR43298">
    <property type="entry name" value="MULTIDRUG RESISTANCE PROTEIN NORM-RELATED"/>
    <property type="match status" value="1"/>
</dbReference>
<evidence type="ECO:0000313" key="3">
    <source>
        <dbReference type="EMBL" id="MBB6207769.1"/>
    </source>
</evidence>
<dbReference type="GO" id="GO:0042910">
    <property type="term" value="F:xenobiotic transmembrane transporter activity"/>
    <property type="evidence" value="ECO:0007669"/>
    <property type="project" value="InterPro"/>
</dbReference>
<dbReference type="EMBL" id="JACHFC010000001">
    <property type="protein sequence ID" value="MBB6207769.1"/>
    <property type="molecule type" value="Genomic_DNA"/>
</dbReference>
<keyword evidence="1" id="KW-0813">Transport</keyword>
<feature type="transmembrane region" description="Helical" evidence="2">
    <location>
        <begin position="170"/>
        <end position="191"/>
    </location>
</feature>
<dbReference type="Proteomes" id="UP000575983">
    <property type="component" value="Unassembled WGS sequence"/>
</dbReference>
<dbReference type="InterPro" id="IPR002528">
    <property type="entry name" value="MATE_fam"/>
</dbReference>
<keyword evidence="2" id="KW-0812">Transmembrane</keyword>
<dbReference type="InterPro" id="IPR050222">
    <property type="entry name" value="MATE_MdtK"/>
</dbReference>
<evidence type="ECO:0000256" key="2">
    <source>
        <dbReference type="SAM" id="Phobius"/>
    </source>
</evidence>
<evidence type="ECO:0000313" key="4">
    <source>
        <dbReference type="Proteomes" id="UP000575983"/>
    </source>
</evidence>